<dbReference type="SMART" id="SM00490">
    <property type="entry name" value="HELICc"/>
    <property type="match status" value="1"/>
</dbReference>
<dbReference type="eggNOG" id="COG1203">
    <property type="taxonomic scope" value="Bacteria"/>
</dbReference>
<dbReference type="SMART" id="SM00487">
    <property type="entry name" value="DEXDc"/>
    <property type="match status" value="1"/>
</dbReference>
<dbReference type="SUPFAM" id="SSF52540">
    <property type="entry name" value="P-loop containing nucleoside triphosphate hydrolases"/>
    <property type="match status" value="1"/>
</dbReference>
<keyword evidence="6" id="KW-0378">Hydrolase</keyword>
<organism evidence="13 14">
    <name type="scientific">Caldicellulosiruptor acetigenus (strain ATCC 700853 / DSM 12137 / I77R1B)</name>
    <name type="common">Caldicellulosiruptor kristjanssonii</name>
    <dbReference type="NCBI Taxonomy" id="632335"/>
    <lineage>
        <taxon>Bacteria</taxon>
        <taxon>Bacillati</taxon>
        <taxon>Bacillota</taxon>
        <taxon>Bacillota incertae sedis</taxon>
        <taxon>Caldicellulosiruptorales</taxon>
        <taxon>Caldicellulosiruptoraceae</taxon>
        <taxon>Caldicellulosiruptor</taxon>
    </lineage>
</organism>
<keyword evidence="3" id="KW-0540">Nuclease</keyword>
<dbReference type="InterPro" id="IPR014001">
    <property type="entry name" value="Helicase_ATP-bd"/>
</dbReference>
<dbReference type="NCBIfam" id="TIGR01596">
    <property type="entry name" value="cas3_HD"/>
    <property type="match status" value="1"/>
</dbReference>
<reference evidence="13 14" key="2">
    <citation type="journal article" date="2011" name="J. Bacteriol.">
        <title>Complete genome sequences for the anaerobic, extremely thermophilic plant biomass-degrading bacteria Caldicellulosiruptor hydrothermalis, Caldicellulosiruptor kristjanssonii, Caldicellulosiruptor kronotskyensis, Caldicellulosiruptor owensenis, and Caldicellulosiruptor lactoaceticus.</title>
        <authorList>
            <person name="Blumer-Schuette S.E."/>
            <person name="Ozdemir I."/>
            <person name="Mistry D."/>
            <person name="Lucas S."/>
            <person name="Lapidus A."/>
            <person name="Cheng J.F."/>
            <person name="Goodwin L.A."/>
            <person name="Pitluck S."/>
            <person name="Land M.L."/>
            <person name="Hauser L.J."/>
            <person name="Woyke T."/>
            <person name="Mikhailova N."/>
            <person name="Pati A."/>
            <person name="Kyrpides N.C."/>
            <person name="Ivanova N."/>
            <person name="Detter J.C."/>
            <person name="Walston-Davenport K."/>
            <person name="Han S."/>
            <person name="Adams M.W."/>
            <person name="Kelly R.M."/>
        </authorList>
    </citation>
    <scope>NUCLEOTIDE SEQUENCE [LARGE SCALE GENOMIC DNA]</scope>
    <source>
        <strain evidence="14">ATCC 700853 / DSM 12137 / I77R1B</strain>
    </source>
</reference>
<evidence type="ECO:0000313" key="13">
    <source>
        <dbReference type="EMBL" id="ADQ41962.1"/>
    </source>
</evidence>
<evidence type="ECO:0000259" key="11">
    <source>
        <dbReference type="PROSITE" id="PS51194"/>
    </source>
</evidence>
<dbReference type="GO" id="GO:0046872">
    <property type="term" value="F:metal ion binding"/>
    <property type="evidence" value="ECO:0007669"/>
    <property type="project" value="UniProtKB-KW"/>
</dbReference>
<keyword evidence="9" id="KW-0051">Antiviral defense</keyword>
<accession>E4S8I0</accession>
<dbReference type="PROSITE" id="PS51192">
    <property type="entry name" value="HELICASE_ATP_BIND_1"/>
    <property type="match status" value="1"/>
</dbReference>
<dbReference type="EMBL" id="CP002326">
    <property type="protein sequence ID" value="ADQ41962.1"/>
    <property type="molecule type" value="Genomic_DNA"/>
</dbReference>
<evidence type="ECO:0000259" key="12">
    <source>
        <dbReference type="PROSITE" id="PS51643"/>
    </source>
</evidence>
<dbReference type="Proteomes" id="UP000009256">
    <property type="component" value="Chromosome"/>
</dbReference>
<comment type="similarity">
    <text evidence="2">In the central section; belongs to the CRISPR-associated helicase Cas3 family.</text>
</comment>
<dbReference type="KEGG" id="cki:Calkr_2533"/>
<evidence type="ECO:0000256" key="4">
    <source>
        <dbReference type="ARBA" id="ARBA00022723"/>
    </source>
</evidence>
<dbReference type="InterPro" id="IPR027417">
    <property type="entry name" value="P-loop_NTPase"/>
</dbReference>
<dbReference type="PROSITE" id="PS51194">
    <property type="entry name" value="HELICASE_CTER"/>
    <property type="match status" value="1"/>
</dbReference>
<dbReference type="GO" id="GO:0005524">
    <property type="term" value="F:ATP binding"/>
    <property type="evidence" value="ECO:0007669"/>
    <property type="project" value="UniProtKB-KW"/>
</dbReference>
<dbReference type="InterPro" id="IPR038257">
    <property type="entry name" value="CRISPR-assoc_Cas3_HD_sf"/>
</dbReference>
<dbReference type="GO" id="GO:0051607">
    <property type="term" value="P:defense response to virus"/>
    <property type="evidence" value="ECO:0007669"/>
    <property type="project" value="UniProtKB-KW"/>
</dbReference>
<comment type="similarity">
    <text evidence="1">In the N-terminal section; belongs to the CRISPR-associated nuclease Cas3-HD family.</text>
</comment>
<gene>
    <name evidence="13" type="ordered locus">Calkr_2533</name>
</gene>
<reference key="1">
    <citation type="submission" date="2010-11" db="EMBL/GenBank/DDBJ databases">
        <title>Complete sequence of chromosome of Caldicellulosiruptor kristjanssonii 177R1B.</title>
        <authorList>
            <consortium name="US DOE Joint Genome Institute"/>
            <person name="Lucas S."/>
            <person name="Copeland A."/>
            <person name="Lapidus A."/>
            <person name="Cheng J.-F."/>
            <person name="Bruce D."/>
            <person name="Goodwin L."/>
            <person name="Pitluck S."/>
            <person name="Davenport K."/>
            <person name="Detter J.C."/>
            <person name="Han C."/>
            <person name="Tapia R."/>
            <person name="Land M."/>
            <person name="Hauser L."/>
            <person name="Jeffries C."/>
            <person name="Kyrpides N."/>
            <person name="Ivanova N."/>
            <person name="Mikhailova N."/>
            <person name="Blumer-Schuette S.E."/>
            <person name="Kelly R.M."/>
            <person name="Woyke T."/>
        </authorList>
    </citation>
    <scope>NUCLEOTIDE SEQUENCE</scope>
    <source>
        <strain>177R1B</strain>
    </source>
</reference>
<dbReference type="Pfam" id="PF00270">
    <property type="entry name" value="DEAD"/>
    <property type="match status" value="1"/>
</dbReference>
<dbReference type="eggNOG" id="COG2254">
    <property type="taxonomic scope" value="Bacteria"/>
</dbReference>
<dbReference type="NCBIfam" id="TIGR01587">
    <property type="entry name" value="cas3_core"/>
    <property type="match status" value="1"/>
</dbReference>
<sequence>MEYYSHKNPDKLLYAHLLEVYHYAMNTNVELKSWEKEALQVICLCHDFGKFTTFFQSHLNGVSNKCSQHGFISALFGVFCWMQKKGLWLQQVKNQISEDEVISLLIYACILHHHGDVKDISKNLPEKFAGDFKADVNLVQKIDDAYVQIEDLRCNAEDIKPLLEKIGLGSEFEKFLAQQRGFIEDILRYLKRIEYGIRFIGVMPQTFKDGINLYFIQQKLYSLLIWADKMSAANYKVLSPCYASSDTLIVARDKVIRPTADKNLQRIRQSVFEVVLSNIEKNKEKDIFSITTPTGTGKTLAGVFAAVKLKELLRKSGRIIYALPFTSIIDQNYDVVKNLFEAIEDFEKNRDRYLLKHHHLTDGEYRGKEEALKEITDEITVYEKVASECFIENWTSGFVVTTFVQLLETLISNRNRMLKKFHAFYDSVLILDEIQAIEVDLLPLVEEVLRKLSKLFKCKIILMTATKPLIFEDACELAGFCDYSIFNRTKLVYHHSDLKVAEFVDFFLREVYEDEKSFLIVANTINQSLQIYNGIKNNLKDKEVIYLSANLVPRDRKEVIKKIEEALESGRKPIVVSTQVIEAGVDIDFDCVIRDIAPIDSIIQCAGRCNRHNQKSQGKVLVVNIKDDSGRSFAKRVYGNTAIEISNMLLLQHPEVEEKDYGMLIDNYFSMVKENKSFKKSEEFLRSIRLLKFDSILEKEELTISRFSLIQQRGGYVSVIIRSNEEIEDAYQSYINSFSIKDYYKRREIYLELKNILFEHTISVPSKYVQIFDEEKGILSLPPTSCERYYNPETGFVYDPNDNVIFA</sequence>
<dbReference type="OrthoDB" id="9810236at2"/>
<dbReference type="InterPro" id="IPR006483">
    <property type="entry name" value="CRISPR-assoc_Cas3_HD"/>
</dbReference>
<dbReference type="CDD" id="cd17930">
    <property type="entry name" value="DEXHc_cas3"/>
    <property type="match status" value="1"/>
</dbReference>
<keyword evidence="8" id="KW-0067">ATP-binding</keyword>
<feature type="domain" description="Helicase C-terminal" evidence="11">
    <location>
        <begin position="503"/>
        <end position="662"/>
    </location>
</feature>
<dbReference type="STRING" id="632335.Calkr_2533"/>
<evidence type="ECO:0000256" key="1">
    <source>
        <dbReference type="ARBA" id="ARBA00006847"/>
    </source>
</evidence>
<feature type="domain" description="HD Cas3-type" evidence="12">
    <location>
        <begin position="6"/>
        <end position="230"/>
    </location>
</feature>
<dbReference type="AlphaFoldDB" id="E4S8I0"/>
<dbReference type="Pfam" id="PF22590">
    <property type="entry name" value="Cas3-like_C_2"/>
    <property type="match status" value="1"/>
</dbReference>
<proteinExistence type="inferred from homology"/>
<dbReference type="CDD" id="cd09641">
    <property type="entry name" value="Cas3''_I"/>
    <property type="match status" value="1"/>
</dbReference>
<keyword evidence="14" id="KW-1185">Reference proteome</keyword>
<dbReference type="GO" id="GO:0003676">
    <property type="term" value="F:nucleic acid binding"/>
    <property type="evidence" value="ECO:0007669"/>
    <property type="project" value="InterPro"/>
</dbReference>
<dbReference type="PANTHER" id="PTHR47957:SF3">
    <property type="entry name" value="ATP-DEPENDENT HELICASE HRQ1"/>
    <property type="match status" value="1"/>
</dbReference>
<evidence type="ECO:0000256" key="9">
    <source>
        <dbReference type="ARBA" id="ARBA00023118"/>
    </source>
</evidence>
<evidence type="ECO:0000256" key="5">
    <source>
        <dbReference type="ARBA" id="ARBA00022741"/>
    </source>
</evidence>
<dbReference type="InterPro" id="IPR006474">
    <property type="entry name" value="Helicase_Cas3_CRISPR-ass_core"/>
</dbReference>
<keyword evidence="5" id="KW-0547">Nucleotide-binding</keyword>
<keyword evidence="4" id="KW-0479">Metal-binding</keyword>
<dbReference type="GO" id="GO:0004518">
    <property type="term" value="F:nuclease activity"/>
    <property type="evidence" value="ECO:0007669"/>
    <property type="project" value="UniProtKB-KW"/>
</dbReference>
<evidence type="ECO:0000256" key="3">
    <source>
        <dbReference type="ARBA" id="ARBA00022722"/>
    </source>
</evidence>
<feature type="domain" description="Helicase ATP-binding" evidence="10">
    <location>
        <begin position="279"/>
        <end position="485"/>
    </location>
</feature>
<keyword evidence="7" id="KW-0347">Helicase</keyword>
<dbReference type="PROSITE" id="PS51643">
    <property type="entry name" value="HD_CAS3"/>
    <property type="match status" value="1"/>
</dbReference>
<dbReference type="GO" id="GO:0043138">
    <property type="term" value="F:3'-5' DNA helicase activity"/>
    <property type="evidence" value="ECO:0007669"/>
    <property type="project" value="TreeGrafter"/>
</dbReference>
<dbReference type="GO" id="GO:0036297">
    <property type="term" value="P:interstrand cross-link repair"/>
    <property type="evidence" value="ECO:0007669"/>
    <property type="project" value="TreeGrafter"/>
</dbReference>
<dbReference type="HOGENOM" id="CLU_010123_1_1_9"/>
<dbReference type="InterPro" id="IPR001650">
    <property type="entry name" value="Helicase_C-like"/>
</dbReference>
<name>E4S8I0_CALA7</name>
<evidence type="ECO:0000256" key="2">
    <source>
        <dbReference type="ARBA" id="ARBA00009046"/>
    </source>
</evidence>
<dbReference type="InterPro" id="IPR054712">
    <property type="entry name" value="Cas3-like_dom"/>
</dbReference>
<dbReference type="PANTHER" id="PTHR47957">
    <property type="entry name" value="ATP-DEPENDENT HELICASE HRQ1"/>
    <property type="match status" value="1"/>
</dbReference>
<evidence type="ECO:0000256" key="6">
    <source>
        <dbReference type="ARBA" id="ARBA00022801"/>
    </source>
</evidence>
<evidence type="ECO:0000256" key="8">
    <source>
        <dbReference type="ARBA" id="ARBA00022840"/>
    </source>
</evidence>
<dbReference type="Gene3D" id="1.10.3210.30">
    <property type="match status" value="1"/>
</dbReference>
<dbReference type="Gene3D" id="3.40.50.300">
    <property type="entry name" value="P-loop containing nucleotide triphosphate hydrolases"/>
    <property type="match status" value="2"/>
</dbReference>
<evidence type="ECO:0000256" key="7">
    <source>
        <dbReference type="ARBA" id="ARBA00022806"/>
    </source>
</evidence>
<evidence type="ECO:0000313" key="14">
    <source>
        <dbReference type="Proteomes" id="UP000009256"/>
    </source>
</evidence>
<dbReference type="InterPro" id="IPR011545">
    <property type="entry name" value="DEAD/DEAH_box_helicase_dom"/>
</dbReference>
<evidence type="ECO:0000259" key="10">
    <source>
        <dbReference type="PROSITE" id="PS51192"/>
    </source>
</evidence>
<dbReference type="RefSeq" id="WP_013433673.1">
    <property type="nucleotide sequence ID" value="NC_014721.1"/>
</dbReference>
<dbReference type="GO" id="GO:0006289">
    <property type="term" value="P:nucleotide-excision repair"/>
    <property type="evidence" value="ECO:0007669"/>
    <property type="project" value="TreeGrafter"/>
</dbReference>
<protein>
    <submittedName>
        <fullName evidence="13">CRISPR-associated HD domain protein</fullName>
    </submittedName>
</protein>
<dbReference type="GO" id="GO:0016787">
    <property type="term" value="F:hydrolase activity"/>
    <property type="evidence" value="ECO:0007669"/>
    <property type="project" value="UniProtKB-KW"/>
</dbReference>